<protein>
    <submittedName>
        <fullName evidence="1">Uncharacterized protein</fullName>
    </submittedName>
</protein>
<sequence length="51" mass="5758">MYRNIGRKDSNLEQLEEKGLVKDASSIDGVLLRVESTEIMENKVTIKGSVY</sequence>
<keyword evidence="2" id="KW-1185">Reference proteome</keyword>
<organism evidence="1 2">
    <name type="scientific">Paenibacillus agaridevorans</name>
    <dbReference type="NCBI Taxonomy" id="171404"/>
    <lineage>
        <taxon>Bacteria</taxon>
        <taxon>Bacillati</taxon>
        <taxon>Bacillota</taxon>
        <taxon>Bacilli</taxon>
        <taxon>Bacillales</taxon>
        <taxon>Paenibacillaceae</taxon>
        <taxon>Paenibacillus</taxon>
    </lineage>
</organism>
<dbReference type="EMBL" id="BDQX01000144">
    <property type="protein sequence ID" value="GBG08191.1"/>
    <property type="molecule type" value="Genomic_DNA"/>
</dbReference>
<dbReference type="Proteomes" id="UP000245202">
    <property type="component" value="Unassembled WGS sequence"/>
</dbReference>
<evidence type="ECO:0000313" key="1">
    <source>
        <dbReference type="EMBL" id="GBG08191.1"/>
    </source>
</evidence>
<proteinExistence type="predicted"/>
<name>A0A2R5EXV3_9BACL</name>
<comment type="caution">
    <text evidence="1">The sequence shown here is derived from an EMBL/GenBank/DDBJ whole genome shotgun (WGS) entry which is preliminary data.</text>
</comment>
<gene>
    <name evidence="1" type="ORF">PAT3040_02759</name>
</gene>
<accession>A0A2R5EXV3</accession>
<dbReference type="AlphaFoldDB" id="A0A2R5EXV3"/>
<reference evidence="1 2" key="1">
    <citation type="submission" date="2017-08" db="EMBL/GenBank/DDBJ databases">
        <title>Substantial Increase in Enzyme Production by Combined Drug-Resistance Mutations in Paenibacillus agaridevorans.</title>
        <authorList>
            <person name="Tanaka Y."/>
            <person name="Funane K."/>
            <person name="Hosaka T."/>
            <person name="Shiwa Y."/>
            <person name="Fujita N."/>
            <person name="Miyazaki T."/>
            <person name="Yoshikawa H."/>
            <person name="Murakami K."/>
            <person name="Kasahara K."/>
            <person name="Inaoka T."/>
            <person name="Hiraga Y."/>
            <person name="Ochi K."/>
        </authorList>
    </citation>
    <scope>NUCLEOTIDE SEQUENCE [LARGE SCALE GENOMIC DNA]</scope>
    <source>
        <strain evidence="1 2">T-3040</strain>
    </source>
</reference>
<evidence type="ECO:0000313" key="2">
    <source>
        <dbReference type="Proteomes" id="UP000245202"/>
    </source>
</evidence>